<feature type="compositionally biased region" description="Acidic residues" evidence="4">
    <location>
        <begin position="1113"/>
        <end position="1123"/>
    </location>
</feature>
<dbReference type="GO" id="GO:0003712">
    <property type="term" value="F:transcription coregulator activity"/>
    <property type="evidence" value="ECO:0007669"/>
    <property type="project" value="TreeGrafter"/>
</dbReference>
<sequence>MKKRWVASNANPTGCGTVMQPLAPNPPDAPLPVPPKVPIPPSLRPNFPTNQFNAIQPAGVQFMVANTKLGTSHPALRGTTAPNSQSLSSACLSDTYVPSRKRSDLTTSMPSTQNAHLLDALLVEPQMAGRNLMQPGNRNAKQMPGDVLVCQDPSSSTSGRNSIPIQRSEAASQLVISSRSPLRRSPASTTLSEVHHQPTSGVRQASFTLREFSDVSVQGLVQADYLSQQSRLRSSGSLPVVRSPGLPTLTSQPVTSSSLLQNVHQSVPRMPPRASYTPPVNYNQNSKDFLELLALQTQQLKEQKQEINPATLLQLTQLEKLRQISPNPTDAVFSAMVTLLTNALTQGGATIHTDLAGIDDQALRKQTNSSKTGYQATPALSNQNPSPQAVRDVILKNSRSKTFGSEPPVVSGDVNVPPSSAPGGLPDPAVAWSANKLEIANLTSAANATTIDILRESKQVSMNVPTCLSSLTTSSFPQCSPFVTASVSGPQKMQTVLSSSPTGTYVHDKQPTRFLLGQTDPIDHHFQVALGKTSMHPSSAASLLPPGGKTMLASDHSTSQNCLPDLPRNSPIRGPCKPEQASVGQMILMDGSGGTKFVVKSSNTLTTNTFETKGSTTATPTPNETTHYPVPSSIVCGAFSQAISSSSALKEESDKKPNLQSASHATKRPLMTSYNSRLDDACRFAPKKRLIQRYEADGAASFCDIPTEASTNAAGGKCESADVNEKAPTKVGNMLTTTTVITPSQISESRSPNALPAKNDALSKLSRVMDDSSSFVLDRSSDQINGSLSEIVETNATNTTASKKVSKQSKTKTTGGPVAAPTTVQSRRQPPVRATKIALMNTVSLKESAKPARLPKGAGLPRTTKATRRPAANAAAPPHRSDPTTITTASPTGLLGASPLGLSRNRSSKTPRFFTRHRETETDGQRRRTASLCEDGNSHPNSPLPDGSGAAAYAASLHDFDFDASESSPAANSTTSSACASSAAGKTQSSRSIPRKRVGGSGVEDGLSPDQKRRTTGSRHQLRTSKSTRSPAVPTPPFKLGTPERNLRKPAKPSNSSAEAPVRRRPTRPKTGINAEPSYVENFQDDFSSGEEVSAQQPIAERRDDGEQHEGALADEEDIEEKTDEMTNGRAKTRLPTVCRKCAQRFEPYGYSLSGKTGSSQTDCYDFQCDDNLSTEELLEALPPPPDLAILSHRSLCGWELPAASQAEGETFLQLNSCSDLEKLKPSLRCRACREVNRTGPHQGTDVNSSPASASLKVSNNRRRGHNKQSATSHVSVDAHNGNGAKYSAQKAVSSSSAAAAAQQNTISVFCRFWGFRKLAYDNKGVLSLTDFCRTVEADRIDRSLWSMHRNVSPPLDRKNALHFIAQLGQTACRLMLSELSILSSVNDTLKRQCHPSNGTEPARVVAWKRPVQGVREMCDVCETTIFNSHWVCTKCGYSVCSACYFAKSYGPPPTVVTALRTTNNSSNGLGHLQHPDSDADSSVKNEPTKDDSFRMDASSSGSMNDDENNSFRRSNAEPGRPSSPSSHFPAALAELGLDNYSVRQPWSTCSASRRPHDPSRLMLAALLPCGSLHGVWHQLHRIAAALDINLGCDCKTTTATAVATRNQPSCPSSPAGSVTNEDPLSPVTSTSTSAATSLDLLAELALKASDASSEDYHANMEVDYSAHLSHSSLSSTASSSPCSSSSSVIRRGLVLHMASRGLSSSTVKSQRSNVLYLSDPNSTSILEAFRRSWEISQPVVISNCLKNFNTVLWSPRSLSRDGDSLAAVVVDCETNLIVSRLQMRTFWEGFESSAKRNTSKDGKLQNLKIKEWPPADDLTELHPERFADIMSNLPIPEYTHRDGQFNLAARLPSFFVHPDLGPRLHIAQDLAGEPTVGTMNLRVDVTDVLNILMHASPSFEPQQSRDSTKEKNPTAILQSALRDAGLDSSQPTGSGTNGKAVLAKGWPGAIWHIFQPSEMRALREFLVKHQAPSSQQGRDAAGDVIHDQRIYLSPKQLSQLEAETGIRPHTVLQYVGDAVFIPAGSVHQVRNLMSCINVSVDFVSAEHVSQCLELTEEFRRLPRNHPSHEDKVQVKNMIYHTIKDSLSTILETNRKRSD</sequence>
<organism evidence="6">
    <name type="scientific">Schistocephalus solidus</name>
    <name type="common">Tapeworm</name>
    <dbReference type="NCBI Taxonomy" id="70667"/>
    <lineage>
        <taxon>Eukaryota</taxon>
        <taxon>Metazoa</taxon>
        <taxon>Spiralia</taxon>
        <taxon>Lophotrochozoa</taxon>
        <taxon>Platyhelminthes</taxon>
        <taxon>Cestoda</taxon>
        <taxon>Eucestoda</taxon>
        <taxon>Diphyllobothriidea</taxon>
        <taxon>Diphyllobothriidae</taxon>
        <taxon>Schistocephalus</taxon>
    </lineage>
</organism>
<accession>A0A0X3P8M8</accession>
<evidence type="ECO:0000256" key="3">
    <source>
        <dbReference type="ARBA" id="ARBA00023242"/>
    </source>
</evidence>
<dbReference type="GO" id="GO:0000118">
    <property type="term" value="C:histone deacetylase complex"/>
    <property type="evidence" value="ECO:0007669"/>
    <property type="project" value="TreeGrafter"/>
</dbReference>
<dbReference type="GO" id="GO:0006357">
    <property type="term" value="P:regulation of transcription by RNA polymerase II"/>
    <property type="evidence" value="ECO:0007669"/>
    <property type="project" value="TreeGrafter"/>
</dbReference>
<feature type="compositionally biased region" description="Low complexity" evidence="4">
    <location>
        <begin position="861"/>
        <end position="878"/>
    </location>
</feature>
<feature type="compositionally biased region" description="Low complexity" evidence="4">
    <location>
        <begin position="177"/>
        <end position="188"/>
    </location>
</feature>
<dbReference type="GO" id="GO:0031490">
    <property type="term" value="F:chromatin DNA binding"/>
    <property type="evidence" value="ECO:0007669"/>
    <property type="project" value="TreeGrafter"/>
</dbReference>
<protein>
    <recommendedName>
        <fullName evidence="5">JmjC domain-containing protein</fullName>
    </recommendedName>
</protein>
<feature type="region of interest" description="Disordered" evidence="4">
    <location>
        <begin position="366"/>
        <end position="387"/>
    </location>
</feature>
<feature type="compositionally biased region" description="Basic and acidic residues" evidence="4">
    <location>
        <begin position="1474"/>
        <end position="1495"/>
    </location>
</feature>
<dbReference type="SUPFAM" id="SSF51197">
    <property type="entry name" value="Clavaminate synthase-like"/>
    <property type="match status" value="1"/>
</dbReference>
<evidence type="ECO:0000313" key="6">
    <source>
        <dbReference type="EMBL" id="JAP48003.1"/>
    </source>
</evidence>
<feature type="compositionally biased region" description="Basic and acidic residues" evidence="4">
    <location>
        <begin position="916"/>
        <end position="926"/>
    </location>
</feature>
<dbReference type="InterPro" id="IPR003347">
    <property type="entry name" value="JmjC_dom"/>
</dbReference>
<name>A0A0X3P8M8_SCHSO</name>
<dbReference type="GO" id="GO:0000785">
    <property type="term" value="C:chromatin"/>
    <property type="evidence" value="ECO:0007669"/>
    <property type="project" value="TreeGrafter"/>
</dbReference>
<feature type="compositionally biased region" description="Polar residues" evidence="4">
    <location>
        <begin position="1604"/>
        <end position="1621"/>
    </location>
</feature>
<dbReference type="InterPro" id="IPR045109">
    <property type="entry name" value="LSDs-like"/>
</dbReference>
<feature type="region of interest" description="Disordered" evidence="4">
    <location>
        <begin position="1604"/>
        <end position="1631"/>
    </location>
</feature>
<reference evidence="6" key="1">
    <citation type="submission" date="2016-01" db="EMBL/GenBank/DDBJ databases">
        <title>Reference transcriptome for the parasite Schistocephalus solidus: insights into the molecular evolution of parasitism.</title>
        <authorList>
            <person name="Hebert F.O."/>
            <person name="Grambauer S."/>
            <person name="Barber I."/>
            <person name="Landry C.R."/>
            <person name="Aubin-Horth N."/>
        </authorList>
    </citation>
    <scope>NUCLEOTIDE SEQUENCE</scope>
</reference>
<dbReference type="Pfam" id="PF02373">
    <property type="entry name" value="JmjC"/>
    <property type="match status" value="1"/>
</dbReference>
<feature type="region of interest" description="Disordered" evidence="4">
    <location>
        <begin position="647"/>
        <end position="672"/>
    </location>
</feature>
<proteinExistence type="predicted"/>
<dbReference type="SUPFAM" id="SSF57850">
    <property type="entry name" value="RING/U-box"/>
    <property type="match status" value="1"/>
</dbReference>
<feature type="region of interest" description="Disordered" evidence="4">
    <location>
        <begin position="1461"/>
        <end position="1530"/>
    </location>
</feature>
<evidence type="ECO:0000259" key="5">
    <source>
        <dbReference type="PROSITE" id="PS51184"/>
    </source>
</evidence>
<feature type="compositionally biased region" description="Basic and acidic residues" evidence="4">
    <location>
        <begin position="1100"/>
        <end position="1112"/>
    </location>
</feature>
<keyword evidence="2" id="KW-0479">Metal-binding</keyword>
<dbReference type="SMART" id="SM00558">
    <property type="entry name" value="JmjC"/>
    <property type="match status" value="1"/>
</dbReference>
<feature type="region of interest" description="Disordered" evidence="4">
    <location>
        <begin position="1240"/>
        <end position="1281"/>
    </location>
</feature>
<feature type="compositionally biased region" description="Low complexity" evidence="4">
    <location>
        <begin position="965"/>
        <end position="984"/>
    </location>
</feature>
<feature type="region of interest" description="Disordered" evidence="4">
    <location>
        <begin position="846"/>
        <end position="950"/>
    </location>
</feature>
<dbReference type="PANTHER" id="PTHR12549">
    <property type="entry name" value="JMJC DOMAIN-CONTAINING HISTONE DEMETHYLATION PROTEIN"/>
    <property type="match status" value="1"/>
</dbReference>
<evidence type="ECO:0000256" key="1">
    <source>
        <dbReference type="ARBA" id="ARBA00004123"/>
    </source>
</evidence>
<dbReference type="EMBL" id="GEEE01015222">
    <property type="protein sequence ID" value="JAP48003.1"/>
    <property type="molecule type" value="Transcribed_RNA"/>
</dbReference>
<comment type="subcellular location">
    <subcellularLocation>
        <location evidence="1">Nucleus</location>
    </subcellularLocation>
</comment>
<feature type="region of interest" description="Disordered" evidence="4">
    <location>
        <begin position="401"/>
        <end position="421"/>
    </location>
</feature>
<dbReference type="PROSITE" id="PS51184">
    <property type="entry name" value="JMJC"/>
    <property type="match status" value="1"/>
</dbReference>
<feature type="region of interest" description="Disordered" evidence="4">
    <location>
        <begin position="964"/>
        <end position="1128"/>
    </location>
</feature>
<feature type="region of interest" description="Disordered" evidence="4">
    <location>
        <begin position="799"/>
        <end position="830"/>
    </location>
</feature>
<feature type="compositionally biased region" description="Basic residues" evidence="4">
    <location>
        <begin position="1014"/>
        <end position="1023"/>
    </location>
</feature>
<evidence type="ECO:0000256" key="2">
    <source>
        <dbReference type="ARBA" id="ARBA00022723"/>
    </source>
</evidence>
<gene>
    <name evidence="6" type="ORF">TR117257</name>
</gene>
<dbReference type="Gene3D" id="2.60.120.650">
    <property type="entry name" value="Cupin"/>
    <property type="match status" value="1"/>
</dbReference>
<feature type="domain" description="JmjC" evidence="5">
    <location>
        <begin position="1841"/>
        <end position="2060"/>
    </location>
</feature>
<feature type="compositionally biased region" description="Polar residues" evidence="4">
    <location>
        <begin position="1240"/>
        <end position="1259"/>
    </location>
</feature>
<feature type="compositionally biased region" description="Polar residues" evidence="4">
    <location>
        <begin position="189"/>
        <end position="199"/>
    </location>
</feature>
<dbReference type="PANTHER" id="PTHR12549:SF38">
    <property type="entry name" value="JMJC DOMAIN-CONTAINING HISTONE DEMETHYLASE 2, ISOFORM A"/>
    <property type="match status" value="1"/>
</dbReference>
<feature type="region of interest" description="Disordered" evidence="4">
    <location>
        <begin position="177"/>
        <end position="199"/>
    </location>
</feature>
<dbReference type="GO" id="GO:0046872">
    <property type="term" value="F:metal ion binding"/>
    <property type="evidence" value="ECO:0007669"/>
    <property type="project" value="UniProtKB-KW"/>
</dbReference>
<keyword evidence="3" id="KW-0539">Nucleus</keyword>
<dbReference type="GO" id="GO:0032454">
    <property type="term" value="F:histone H3K9 demethylase activity"/>
    <property type="evidence" value="ECO:0007669"/>
    <property type="project" value="InterPro"/>
</dbReference>
<evidence type="ECO:0000256" key="4">
    <source>
        <dbReference type="SAM" id="MobiDB-lite"/>
    </source>
</evidence>